<name>A0A1F8F266_9BACT</name>
<dbReference type="AlphaFoldDB" id="A0A1F8F266"/>
<proteinExistence type="predicted"/>
<sequence>MEKSKEIAIETNQYKNNPEDFVEEQDAIEESISTMHKLVFGKQTKVEIRLNALGDKTAIVRHAGKIIYSTDIPDEVAGFELFLKNPEAAIEEYIKNEGLKKALKTMYDPMIETGEIDK</sequence>
<protein>
    <submittedName>
        <fullName evidence="1">Uncharacterized protein</fullName>
    </submittedName>
</protein>
<accession>A0A1F8F266</accession>
<gene>
    <name evidence="1" type="ORF">A3B86_04405</name>
</gene>
<reference evidence="1 2" key="1">
    <citation type="journal article" date="2016" name="Nat. Commun.">
        <title>Thousands of microbial genomes shed light on interconnected biogeochemical processes in an aquifer system.</title>
        <authorList>
            <person name="Anantharaman K."/>
            <person name="Brown C.T."/>
            <person name="Hug L.A."/>
            <person name="Sharon I."/>
            <person name="Castelle C.J."/>
            <person name="Probst A.J."/>
            <person name="Thomas B.C."/>
            <person name="Singh A."/>
            <person name="Wilkins M.J."/>
            <person name="Karaoz U."/>
            <person name="Brodie E.L."/>
            <person name="Williams K.H."/>
            <person name="Hubbard S.S."/>
            <person name="Banfield J.F."/>
        </authorList>
    </citation>
    <scope>NUCLEOTIDE SEQUENCE [LARGE SCALE GENOMIC DNA]</scope>
</reference>
<evidence type="ECO:0000313" key="1">
    <source>
        <dbReference type="EMBL" id="OGN06326.1"/>
    </source>
</evidence>
<dbReference type="Proteomes" id="UP000176834">
    <property type="component" value="Unassembled WGS sequence"/>
</dbReference>
<organism evidence="1 2">
    <name type="scientific">Candidatus Yanofskybacteria bacterium RIFCSPHIGHO2_02_FULL_38_22b</name>
    <dbReference type="NCBI Taxonomy" id="1802673"/>
    <lineage>
        <taxon>Bacteria</taxon>
        <taxon>Candidatus Yanofskyibacteriota</taxon>
    </lineage>
</organism>
<evidence type="ECO:0000313" key="2">
    <source>
        <dbReference type="Proteomes" id="UP000176834"/>
    </source>
</evidence>
<comment type="caution">
    <text evidence="1">The sequence shown here is derived from an EMBL/GenBank/DDBJ whole genome shotgun (WGS) entry which is preliminary data.</text>
</comment>
<dbReference type="EMBL" id="MGJN01000020">
    <property type="protein sequence ID" value="OGN06326.1"/>
    <property type="molecule type" value="Genomic_DNA"/>
</dbReference>